<dbReference type="InterPro" id="IPR002589">
    <property type="entry name" value="Macro_dom"/>
</dbReference>
<sequence>MSLRIIQGDITKLNVDAIVNAAKSSLMGGGGVDGCIHRAAGKGLLEECSKLGGCPTGESKTTGAYNLPCKYVIHTVGPVWNGGDWGEQRLLESCYNCSLIEALRHSCKTVAFPLISAGAYGYPKEEALKVAVDSIVTFQSYDKLQVLLVLFDIDTYKLAVDMFPQYI</sequence>
<reference evidence="2" key="1">
    <citation type="submission" date="2020-10" db="EMBL/GenBank/DDBJ databases">
        <authorList>
            <person name="Gilroy R."/>
        </authorList>
    </citation>
    <scope>NUCLEOTIDE SEQUENCE</scope>
    <source>
        <strain evidence="2">ChiGjej1B1-1684</strain>
    </source>
</reference>
<dbReference type="SMART" id="SM00506">
    <property type="entry name" value="A1pp"/>
    <property type="match status" value="1"/>
</dbReference>
<dbReference type="PROSITE" id="PS51154">
    <property type="entry name" value="MACRO"/>
    <property type="match status" value="1"/>
</dbReference>
<dbReference type="PANTHER" id="PTHR11106">
    <property type="entry name" value="GANGLIOSIDE INDUCED DIFFERENTIATION ASSOCIATED PROTEIN 2-RELATED"/>
    <property type="match status" value="1"/>
</dbReference>
<evidence type="ECO:0000259" key="1">
    <source>
        <dbReference type="PROSITE" id="PS51154"/>
    </source>
</evidence>
<dbReference type="Gene3D" id="3.40.220.10">
    <property type="entry name" value="Leucine Aminopeptidase, subunit E, domain 1"/>
    <property type="match status" value="1"/>
</dbReference>
<protein>
    <submittedName>
        <fullName evidence="2">Macro domain-containing protein</fullName>
    </submittedName>
</protein>
<reference evidence="2" key="2">
    <citation type="journal article" date="2021" name="PeerJ">
        <title>Extensive microbial diversity within the chicken gut microbiome revealed by metagenomics and culture.</title>
        <authorList>
            <person name="Gilroy R."/>
            <person name="Ravi A."/>
            <person name="Getino M."/>
            <person name="Pursley I."/>
            <person name="Horton D.L."/>
            <person name="Alikhan N.F."/>
            <person name="Baker D."/>
            <person name="Gharbi K."/>
            <person name="Hall N."/>
            <person name="Watson M."/>
            <person name="Adriaenssens E.M."/>
            <person name="Foster-Nyarko E."/>
            <person name="Jarju S."/>
            <person name="Secka A."/>
            <person name="Antonio M."/>
            <person name="Oren A."/>
            <person name="Chaudhuri R.R."/>
            <person name="La Ragione R."/>
            <person name="Hildebrand F."/>
            <person name="Pallen M.J."/>
        </authorList>
    </citation>
    <scope>NUCLEOTIDE SEQUENCE</scope>
    <source>
        <strain evidence="2">ChiGjej1B1-1684</strain>
    </source>
</reference>
<name>A0A9D1S7J0_9FIRM</name>
<comment type="caution">
    <text evidence="2">The sequence shown here is derived from an EMBL/GenBank/DDBJ whole genome shotgun (WGS) entry which is preliminary data.</text>
</comment>
<gene>
    <name evidence="2" type="ORF">IAD22_02470</name>
</gene>
<organism evidence="2 3">
    <name type="scientific">Candidatus Limousia pullorum</name>
    <dbReference type="NCBI Taxonomy" id="2840860"/>
    <lineage>
        <taxon>Bacteria</taxon>
        <taxon>Bacillati</taxon>
        <taxon>Bacillota</taxon>
        <taxon>Clostridia</taxon>
        <taxon>Eubacteriales</taxon>
        <taxon>Oscillospiraceae</taxon>
        <taxon>Oscillospiraceae incertae sedis</taxon>
        <taxon>Candidatus Limousia</taxon>
    </lineage>
</organism>
<dbReference type="Proteomes" id="UP000824118">
    <property type="component" value="Unassembled WGS sequence"/>
</dbReference>
<evidence type="ECO:0000313" key="3">
    <source>
        <dbReference type="Proteomes" id="UP000824118"/>
    </source>
</evidence>
<evidence type="ECO:0000313" key="2">
    <source>
        <dbReference type="EMBL" id="HIU49866.1"/>
    </source>
</evidence>
<proteinExistence type="predicted"/>
<dbReference type="InterPro" id="IPR043472">
    <property type="entry name" value="Macro_dom-like"/>
</dbReference>
<dbReference type="PANTHER" id="PTHR11106:SF27">
    <property type="entry name" value="MACRO DOMAIN-CONTAINING PROTEIN"/>
    <property type="match status" value="1"/>
</dbReference>
<accession>A0A9D1S7J0</accession>
<dbReference type="EMBL" id="DVNG01000033">
    <property type="protein sequence ID" value="HIU49866.1"/>
    <property type="molecule type" value="Genomic_DNA"/>
</dbReference>
<dbReference type="SUPFAM" id="SSF52949">
    <property type="entry name" value="Macro domain-like"/>
    <property type="match status" value="1"/>
</dbReference>
<dbReference type="Pfam" id="PF01661">
    <property type="entry name" value="Macro"/>
    <property type="match status" value="1"/>
</dbReference>
<dbReference type="AlphaFoldDB" id="A0A9D1S7J0"/>
<feature type="domain" description="Macro" evidence="1">
    <location>
        <begin position="1"/>
        <end position="167"/>
    </location>
</feature>
<dbReference type="CDD" id="cd02908">
    <property type="entry name" value="Macro_OAADPr_deacetylase"/>
    <property type="match status" value="1"/>
</dbReference>